<dbReference type="EMBL" id="FMBL01000003">
    <property type="protein sequence ID" value="SCC80485.1"/>
    <property type="molecule type" value="Genomic_DNA"/>
</dbReference>
<dbReference type="Pfam" id="PF00128">
    <property type="entry name" value="Alpha-amylase"/>
    <property type="match status" value="1"/>
</dbReference>
<dbReference type="InterPro" id="IPR045857">
    <property type="entry name" value="O16G_dom_2"/>
</dbReference>
<dbReference type="GO" id="GO:0004556">
    <property type="term" value="F:alpha-amylase activity"/>
    <property type="evidence" value="ECO:0007669"/>
    <property type="project" value="TreeGrafter"/>
</dbReference>
<dbReference type="STRING" id="1505727.GA0061077_1220"/>
<evidence type="ECO:0000256" key="2">
    <source>
        <dbReference type="ARBA" id="ARBA00023180"/>
    </source>
</evidence>
<evidence type="ECO:0000256" key="3">
    <source>
        <dbReference type="SAM" id="MobiDB-lite"/>
    </source>
</evidence>
<protein>
    <submittedName>
        <fullName evidence="5">Alpha-glucosidase</fullName>
    </submittedName>
</protein>
<dbReference type="Proteomes" id="UP000242610">
    <property type="component" value="Unassembled WGS sequence"/>
</dbReference>
<dbReference type="Gene3D" id="3.20.20.80">
    <property type="entry name" value="Glycosidases"/>
    <property type="match status" value="1"/>
</dbReference>
<keyword evidence="6" id="KW-1185">Reference proteome</keyword>
<feature type="domain" description="Glycosyl hydrolase family 13 catalytic" evidence="4">
    <location>
        <begin position="18"/>
        <end position="433"/>
    </location>
</feature>
<dbReference type="PANTHER" id="PTHR10357">
    <property type="entry name" value="ALPHA-AMYLASE FAMILY MEMBER"/>
    <property type="match status" value="1"/>
</dbReference>
<dbReference type="SUPFAM" id="SSF51445">
    <property type="entry name" value="(Trans)glycosidases"/>
    <property type="match status" value="1"/>
</dbReference>
<dbReference type="FunFam" id="3.90.400.10:FF:000001">
    <property type="entry name" value="Maltase A3, isoform A"/>
    <property type="match status" value="1"/>
</dbReference>
<reference evidence="6" key="1">
    <citation type="submission" date="2016-08" db="EMBL/GenBank/DDBJ databases">
        <authorList>
            <person name="Varghese N."/>
            <person name="Submissions Spin"/>
        </authorList>
    </citation>
    <scope>NUCLEOTIDE SEQUENCE [LARGE SCALE GENOMIC DNA]</scope>
    <source>
        <strain evidence="6">R-52791</strain>
    </source>
</reference>
<dbReference type="Gene3D" id="3.90.400.10">
    <property type="entry name" value="Oligo-1,6-glucosidase, Domain 2"/>
    <property type="match status" value="1"/>
</dbReference>
<evidence type="ECO:0000256" key="1">
    <source>
        <dbReference type="ARBA" id="ARBA00008061"/>
    </source>
</evidence>
<dbReference type="OrthoDB" id="9043248at2"/>
<proteinExistence type="inferred from homology"/>
<evidence type="ECO:0000313" key="6">
    <source>
        <dbReference type="Proteomes" id="UP000242610"/>
    </source>
</evidence>
<dbReference type="AlphaFoldDB" id="A0A1C4H6L0"/>
<organism evidence="5 6">
    <name type="scientific">Bifidobacterium commune</name>
    <dbReference type="NCBI Taxonomy" id="1505727"/>
    <lineage>
        <taxon>Bacteria</taxon>
        <taxon>Bacillati</taxon>
        <taxon>Actinomycetota</taxon>
        <taxon>Actinomycetes</taxon>
        <taxon>Bifidobacteriales</taxon>
        <taxon>Bifidobacteriaceae</taxon>
        <taxon>Bifidobacterium</taxon>
    </lineage>
</organism>
<gene>
    <name evidence="5" type="ORF">GA0061077_1220</name>
</gene>
<evidence type="ECO:0000313" key="5">
    <source>
        <dbReference type="EMBL" id="SCC80485.1"/>
    </source>
</evidence>
<evidence type="ECO:0000259" key="4">
    <source>
        <dbReference type="SMART" id="SM00642"/>
    </source>
</evidence>
<accession>A0A1C4H6L0</accession>
<feature type="compositionally biased region" description="Polar residues" evidence="3">
    <location>
        <begin position="464"/>
        <end position="473"/>
    </location>
</feature>
<dbReference type="RefSeq" id="WP_091848047.1">
    <property type="nucleotide sequence ID" value="NZ_FMBL01000003.1"/>
</dbReference>
<comment type="similarity">
    <text evidence="1">Belongs to the glycosyl hydrolase 13 family.</text>
</comment>
<keyword evidence="2" id="KW-0325">Glycoprotein</keyword>
<dbReference type="PANTHER" id="PTHR10357:SF179">
    <property type="entry name" value="NEUTRAL AND BASIC AMINO ACID TRANSPORT PROTEIN RBAT"/>
    <property type="match status" value="1"/>
</dbReference>
<dbReference type="CDD" id="cd11332">
    <property type="entry name" value="AmyAc_OligoGlu_TS"/>
    <property type="match status" value="1"/>
</dbReference>
<dbReference type="InterPro" id="IPR017853">
    <property type="entry name" value="GH"/>
</dbReference>
<dbReference type="GO" id="GO:0009313">
    <property type="term" value="P:oligosaccharide catabolic process"/>
    <property type="evidence" value="ECO:0007669"/>
    <property type="project" value="TreeGrafter"/>
</dbReference>
<feature type="region of interest" description="Disordered" evidence="3">
    <location>
        <begin position="418"/>
        <end position="477"/>
    </location>
</feature>
<dbReference type="InterPro" id="IPR006047">
    <property type="entry name" value="GH13_cat_dom"/>
</dbReference>
<sequence>MTPNNTHNDWWKQAVVYQIYPRSFKDVNGDGLGDIAGITEKMEYLKDLGVDALWLSPFYPSDLADGGYDVIDYRNVDPRLGTMDDFDQMVAAAHKSGLKIIVDIVPNHTSDKHRFFQEALKAGRGSAARDRYVFREGRGQNGELPPNEWQSLFGGPAWERVEDGQWYFHIFAKEQPDVNWKNPDIHEEFNETFRFWSNHGVDGFRIDVAHGLAKDFDSRPLEELGKEFSVQDQGNPDNRNPLWDRPEVHDIYKEWRGVFNEYDPPRFAVGEAWVIPEHQHLYASPDELGQVFNFEFAKANWNSDAMRTAIAEGLESAAHSGGSTSTWVMSNHDIPRNPTRYALPQVPARNQHQIAKDWLLRDGETYYEDRELGTKRARAAALMEMGLPGSIYIYQGEELGLFEVPDIPWDRLEDPNAFRTSRSASDKGRDGCRVPMPWTSGDEAQPAPWDSNFAEGSPFGFSPATKSDGTPSEQPHLPQPLWFKEFAADKEAADPTSMLALYRTALRNRAALLTATDDYDSFDWFDIGNDVIAYTRPALDNGSPTTFASVTNFGPTPVALPEGRTIMTSAELTGNGALPQDATAWILLDK</sequence>
<dbReference type="SMART" id="SM00642">
    <property type="entry name" value="Aamy"/>
    <property type="match status" value="1"/>
</dbReference>
<name>A0A1C4H6L0_9BIFI</name>